<organism evidence="9">
    <name type="scientific">Darwinula stevensoni</name>
    <dbReference type="NCBI Taxonomy" id="69355"/>
    <lineage>
        <taxon>Eukaryota</taxon>
        <taxon>Metazoa</taxon>
        <taxon>Ecdysozoa</taxon>
        <taxon>Arthropoda</taxon>
        <taxon>Crustacea</taxon>
        <taxon>Oligostraca</taxon>
        <taxon>Ostracoda</taxon>
        <taxon>Podocopa</taxon>
        <taxon>Podocopida</taxon>
        <taxon>Darwinulocopina</taxon>
        <taxon>Darwinuloidea</taxon>
        <taxon>Darwinulidae</taxon>
        <taxon>Darwinula</taxon>
    </lineage>
</organism>
<keyword evidence="3" id="KW-0862">Zinc</keyword>
<dbReference type="GO" id="GO:0006511">
    <property type="term" value="P:ubiquitin-dependent protein catabolic process"/>
    <property type="evidence" value="ECO:0007669"/>
    <property type="project" value="TreeGrafter"/>
</dbReference>
<keyword evidence="2 4" id="KW-0863">Zinc-finger</keyword>
<dbReference type="GO" id="GO:0016567">
    <property type="term" value="P:protein ubiquitination"/>
    <property type="evidence" value="ECO:0007669"/>
    <property type="project" value="TreeGrafter"/>
</dbReference>
<dbReference type="PROSITE" id="PS51270">
    <property type="entry name" value="ZF_CTCHY"/>
    <property type="match status" value="1"/>
</dbReference>
<feature type="domain" description="CHY-type" evidence="7">
    <location>
        <begin position="1"/>
        <end position="52"/>
    </location>
</feature>
<keyword evidence="10" id="KW-1185">Reference proteome</keyword>
<name>A0A7R9FR39_9CRUS</name>
<sequence>MISPCCGRAYTCRFCHNDAENHCIDRRQVMEVVCMQCKTRQPVQKNCQQCNLEFGRYYCARCKLFDDDDKQQYHCEECGICRIGGRERFFHCPVCDVCLSVHLQGNHKCVERVSRANCPVCLEDIHTSRIPSHIPPCGHLIHSTCFDDMLKSGLYACPVCNTSMINMEKVWQHLDEETQGTPMPDDYRNHFVMILCRDCHKESEVAFHILGLKCQECGSYNTSRNKGKAVLRVPGVEVEGAEPVEGGNASEGASSSRPEAEASGEAERDVIKEC</sequence>
<evidence type="ECO:0008006" key="11">
    <source>
        <dbReference type="Google" id="ProtNLM"/>
    </source>
</evidence>
<dbReference type="InterPro" id="IPR001841">
    <property type="entry name" value="Znf_RING"/>
</dbReference>
<evidence type="ECO:0000313" key="10">
    <source>
        <dbReference type="Proteomes" id="UP000677054"/>
    </source>
</evidence>
<proteinExistence type="predicted"/>
<dbReference type="Gene3D" id="3.30.40.10">
    <property type="entry name" value="Zinc/RING finger domain, C3HC4 (zinc finger)"/>
    <property type="match status" value="1"/>
</dbReference>
<evidence type="ECO:0000256" key="1">
    <source>
        <dbReference type="ARBA" id="ARBA00022723"/>
    </source>
</evidence>
<evidence type="ECO:0000256" key="2">
    <source>
        <dbReference type="ARBA" id="ARBA00022771"/>
    </source>
</evidence>
<dbReference type="InterPro" id="IPR008913">
    <property type="entry name" value="Znf_CHY"/>
</dbReference>
<feature type="compositionally biased region" description="Low complexity" evidence="5">
    <location>
        <begin position="237"/>
        <end position="256"/>
    </location>
</feature>
<dbReference type="Gene3D" id="2.20.28.10">
    <property type="match status" value="1"/>
</dbReference>
<dbReference type="OrthoDB" id="411372at2759"/>
<dbReference type="SUPFAM" id="SSF161219">
    <property type="entry name" value="CHY zinc finger-like"/>
    <property type="match status" value="1"/>
</dbReference>
<dbReference type="GO" id="GO:0005634">
    <property type="term" value="C:nucleus"/>
    <property type="evidence" value="ECO:0007669"/>
    <property type="project" value="TreeGrafter"/>
</dbReference>
<dbReference type="EMBL" id="LR903384">
    <property type="protein sequence ID" value="CAD7251834.1"/>
    <property type="molecule type" value="Genomic_DNA"/>
</dbReference>
<dbReference type="Proteomes" id="UP000677054">
    <property type="component" value="Unassembled WGS sequence"/>
</dbReference>
<feature type="domain" description="RING-type" evidence="6">
    <location>
        <begin position="118"/>
        <end position="161"/>
    </location>
</feature>
<dbReference type="PROSITE" id="PS51266">
    <property type="entry name" value="ZF_CHY"/>
    <property type="match status" value="1"/>
</dbReference>
<gene>
    <name evidence="9" type="ORF">DSTB1V02_LOCUS11596</name>
</gene>
<dbReference type="EMBL" id="CAJPEV010003867">
    <property type="protein sequence ID" value="CAG0900697.1"/>
    <property type="molecule type" value="Genomic_DNA"/>
</dbReference>
<dbReference type="PROSITE" id="PS50089">
    <property type="entry name" value="ZF_RING_2"/>
    <property type="match status" value="1"/>
</dbReference>
<dbReference type="InterPro" id="IPR037274">
    <property type="entry name" value="Znf_CHY_sf"/>
</dbReference>
<feature type="domain" description="CTCHY-type" evidence="8">
    <location>
        <begin position="54"/>
        <end position="117"/>
    </location>
</feature>
<dbReference type="InterPro" id="IPR013083">
    <property type="entry name" value="Znf_RING/FYVE/PHD"/>
</dbReference>
<dbReference type="GO" id="GO:0061630">
    <property type="term" value="F:ubiquitin protein ligase activity"/>
    <property type="evidence" value="ECO:0007669"/>
    <property type="project" value="TreeGrafter"/>
</dbReference>
<keyword evidence="1" id="KW-0479">Metal-binding</keyword>
<dbReference type="InterPro" id="IPR037275">
    <property type="entry name" value="Znf_CTCHY_sf"/>
</dbReference>
<dbReference type="PANTHER" id="PTHR21319:SF53">
    <property type="entry name" value="RING FINGER AND CHY ZINC FINGER DOMAIN-CONTAINING PROTEIN 1"/>
    <property type="match status" value="1"/>
</dbReference>
<reference evidence="9" key="1">
    <citation type="submission" date="2020-11" db="EMBL/GenBank/DDBJ databases">
        <authorList>
            <person name="Tran Van P."/>
        </authorList>
    </citation>
    <scope>NUCLEOTIDE SEQUENCE</scope>
</reference>
<dbReference type="FunFam" id="3.30.40.10:FF:000188">
    <property type="entry name" value="RING finger and CHY zinc finger domain-containing protein 1"/>
    <property type="match status" value="1"/>
</dbReference>
<dbReference type="GO" id="GO:0008270">
    <property type="term" value="F:zinc ion binding"/>
    <property type="evidence" value="ECO:0007669"/>
    <property type="project" value="UniProtKB-KW"/>
</dbReference>
<evidence type="ECO:0000259" key="6">
    <source>
        <dbReference type="PROSITE" id="PS50089"/>
    </source>
</evidence>
<evidence type="ECO:0000313" key="9">
    <source>
        <dbReference type="EMBL" id="CAD7251834.1"/>
    </source>
</evidence>
<dbReference type="SMART" id="SM00184">
    <property type="entry name" value="RING"/>
    <property type="match status" value="1"/>
</dbReference>
<accession>A0A7R9FR39</accession>
<evidence type="ECO:0000256" key="5">
    <source>
        <dbReference type="SAM" id="MobiDB-lite"/>
    </source>
</evidence>
<dbReference type="Pfam" id="PF13639">
    <property type="entry name" value="zf-RING_2"/>
    <property type="match status" value="1"/>
</dbReference>
<dbReference type="PANTHER" id="PTHR21319">
    <property type="entry name" value="RING FINGER AND CHY ZINC FINGER DOMAIN-CONTAINING PROTEIN 1"/>
    <property type="match status" value="1"/>
</dbReference>
<evidence type="ECO:0000256" key="3">
    <source>
        <dbReference type="ARBA" id="ARBA00022833"/>
    </source>
</evidence>
<dbReference type="SUPFAM" id="SSF57850">
    <property type="entry name" value="RING/U-box"/>
    <property type="match status" value="1"/>
</dbReference>
<evidence type="ECO:0000259" key="8">
    <source>
        <dbReference type="PROSITE" id="PS51270"/>
    </source>
</evidence>
<dbReference type="InterPro" id="IPR039512">
    <property type="entry name" value="RCHY1_zinc-ribbon"/>
</dbReference>
<dbReference type="InterPro" id="IPR017921">
    <property type="entry name" value="Znf_CTCHY"/>
</dbReference>
<protein>
    <recommendedName>
        <fullName evidence="11">RING finger and CHY zinc finger domain-containing protein 1</fullName>
    </recommendedName>
</protein>
<dbReference type="AlphaFoldDB" id="A0A7R9FR39"/>
<dbReference type="Pfam" id="PF05495">
    <property type="entry name" value="zf-CHY"/>
    <property type="match status" value="1"/>
</dbReference>
<evidence type="ECO:0000256" key="4">
    <source>
        <dbReference type="PROSITE-ProRule" id="PRU00601"/>
    </source>
</evidence>
<dbReference type="SUPFAM" id="SSF161245">
    <property type="entry name" value="Zinc hairpin stack"/>
    <property type="match status" value="1"/>
</dbReference>
<feature type="region of interest" description="Disordered" evidence="5">
    <location>
        <begin position="237"/>
        <end position="274"/>
    </location>
</feature>
<evidence type="ECO:0000259" key="7">
    <source>
        <dbReference type="PROSITE" id="PS51266"/>
    </source>
</evidence>
<dbReference type="CDD" id="cd16464">
    <property type="entry name" value="RING-H2_Pirh2-like"/>
    <property type="match status" value="1"/>
</dbReference>
<feature type="compositionally biased region" description="Basic and acidic residues" evidence="5">
    <location>
        <begin position="265"/>
        <end position="274"/>
    </location>
</feature>
<dbReference type="Pfam" id="PF14599">
    <property type="entry name" value="zinc_ribbon_6"/>
    <property type="match status" value="1"/>
</dbReference>